<evidence type="ECO:0000313" key="1">
    <source>
        <dbReference type="EMBL" id="KAF3954644.1"/>
    </source>
</evidence>
<comment type="caution">
    <text evidence="1">The sequence shown here is derived from an EMBL/GenBank/DDBJ whole genome shotgun (WGS) entry which is preliminary data.</text>
</comment>
<dbReference type="AlphaFoldDB" id="A0A8J4VM65"/>
<organism evidence="1 2">
    <name type="scientific">Castanea mollissima</name>
    <name type="common">Chinese chestnut</name>
    <dbReference type="NCBI Taxonomy" id="60419"/>
    <lineage>
        <taxon>Eukaryota</taxon>
        <taxon>Viridiplantae</taxon>
        <taxon>Streptophyta</taxon>
        <taxon>Embryophyta</taxon>
        <taxon>Tracheophyta</taxon>
        <taxon>Spermatophyta</taxon>
        <taxon>Magnoliopsida</taxon>
        <taxon>eudicotyledons</taxon>
        <taxon>Gunneridae</taxon>
        <taxon>Pentapetalae</taxon>
        <taxon>rosids</taxon>
        <taxon>fabids</taxon>
        <taxon>Fagales</taxon>
        <taxon>Fagaceae</taxon>
        <taxon>Castanea</taxon>
    </lineage>
</organism>
<name>A0A8J4VM65_9ROSI</name>
<dbReference type="Proteomes" id="UP000737018">
    <property type="component" value="Unassembled WGS sequence"/>
</dbReference>
<protein>
    <submittedName>
        <fullName evidence="1">Uncharacterized protein</fullName>
    </submittedName>
</protein>
<gene>
    <name evidence="1" type="ORF">CMV_020034</name>
</gene>
<sequence length="127" mass="14440">MASTATESLSKLDLNADFASSAPNLQHNLHLLSPQQIELAKMLLETRQTHMFEHWAEPGVEDDEKKPSLISRAFGFVATEFLGFLENPKIALSMEAVESIRVVSRFGWRVVRVHQDDRIFSLGFLWI</sequence>
<proteinExistence type="predicted"/>
<dbReference type="EMBL" id="JRKL02003634">
    <property type="protein sequence ID" value="KAF3954644.1"/>
    <property type="molecule type" value="Genomic_DNA"/>
</dbReference>
<dbReference type="OrthoDB" id="1726142at2759"/>
<evidence type="ECO:0000313" key="2">
    <source>
        <dbReference type="Proteomes" id="UP000737018"/>
    </source>
</evidence>
<keyword evidence="2" id="KW-1185">Reference proteome</keyword>
<reference evidence="1" key="1">
    <citation type="submission" date="2020-03" db="EMBL/GenBank/DDBJ databases">
        <title>Castanea mollissima Vanexum genome sequencing.</title>
        <authorList>
            <person name="Staton M."/>
        </authorList>
    </citation>
    <scope>NUCLEOTIDE SEQUENCE</scope>
    <source>
        <tissue evidence="1">Leaf</tissue>
    </source>
</reference>
<accession>A0A8J4VM65</accession>